<accession>A0ACC0BED0</accession>
<sequence>MVFTLVQDGLLIGSNFISQNGWHQLSASSFYLYARFRADKASLLNKEKKRVCIFRLEISNVPIYLKSSMSVTVTNSSRKFIIHSPRGTQRTLYLATNVLVPVMVFIISTCVNVFPVSAPESIHIQPDIFLDSSQERIFGLGKHPLAEEAQEMHTDP</sequence>
<gene>
    <name evidence="1" type="ORF">M9H77_11344</name>
</gene>
<evidence type="ECO:0000313" key="1">
    <source>
        <dbReference type="EMBL" id="KAI5670980.1"/>
    </source>
</evidence>
<protein>
    <submittedName>
        <fullName evidence="1">Uncharacterized protein</fullName>
    </submittedName>
</protein>
<evidence type="ECO:0000313" key="2">
    <source>
        <dbReference type="Proteomes" id="UP001060085"/>
    </source>
</evidence>
<comment type="caution">
    <text evidence="1">The sequence shown here is derived from an EMBL/GenBank/DDBJ whole genome shotgun (WGS) entry which is preliminary data.</text>
</comment>
<name>A0ACC0BED0_CATRO</name>
<reference evidence="2" key="1">
    <citation type="journal article" date="2023" name="Nat. Plants">
        <title>Single-cell RNA sequencing provides a high-resolution roadmap for understanding the multicellular compartmentation of specialized metabolism.</title>
        <authorList>
            <person name="Sun S."/>
            <person name="Shen X."/>
            <person name="Li Y."/>
            <person name="Li Y."/>
            <person name="Wang S."/>
            <person name="Li R."/>
            <person name="Zhang H."/>
            <person name="Shen G."/>
            <person name="Guo B."/>
            <person name="Wei J."/>
            <person name="Xu J."/>
            <person name="St-Pierre B."/>
            <person name="Chen S."/>
            <person name="Sun C."/>
        </authorList>
    </citation>
    <scope>NUCLEOTIDE SEQUENCE [LARGE SCALE GENOMIC DNA]</scope>
</reference>
<dbReference type="EMBL" id="CM044703">
    <property type="protein sequence ID" value="KAI5670980.1"/>
    <property type="molecule type" value="Genomic_DNA"/>
</dbReference>
<dbReference type="Proteomes" id="UP001060085">
    <property type="component" value="Linkage Group LG03"/>
</dbReference>
<organism evidence="1 2">
    <name type="scientific">Catharanthus roseus</name>
    <name type="common">Madagascar periwinkle</name>
    <name type="synonym">Vinca rosea</name>
    <dbReference type="NCBI Taxonomy" id="4058"/>
    <lineage>
        <taxon>Eukaryota</taxon>
        <taxon>Viridiplantae</taxon>
        <taxon>Streptophyta</taxon>
        <taxon>Embryophyta</taxon>
        <taxon>Tracheophyta</taxon>
        <taxon>Spermatophyta</taxon>
        <taxon>Magnoliopsida</taxon>
        <taxon>eudicotyledons</taxon>
        <taxon>Gunneridae</taxon>
        <taxon>Pentapetalae</taxon>
        <taxon>asterids</taxon>
        <taxon>lamiids</taxon>
        <taxon>Gentianales</taxon>
        <taxon>Apocynaceae</taxon>
        <taxon>Rauvolfioideae</taxon>
        <taxon>Vinceae</taxon>
        <taxon>Catharanthinae</taxon>
        <taxon>Catharanthus</taxon>
    </lineage>
</organism>
<proteinExistence type="predicted"/>
<keyword evidence="2" id="KW-1185">Reference proteome</keyword>